<dbReference type="PANTHER" id="PTHR23546:SF1">
    <property type="entry name" value="MEMBRANE PROTEIN"/>
    <property type="match status" value="1"/>
</dbReference>
<dbReference type="SUPFAM" id="SSF103473">
    <property type="entry name" value="MFS general substrate transporter"/>
    <property type="match status" value="1"/>
</dbReference>
<dbReference type="RefSeq" id="WP_119785135.1">
    <property type="nucleotide sequence ID" value="NZ_QYUQ01000002.1"/>
</dbReference>
<feature type="transmembrane region" description="Helical" evidence="4">
    <location>
        <begin position="166"/>
        <end position="184"/>
    </location>
</feature>
<evidence type="ECO:0000313" key="5">
    <source>
        <dbReference type="EMBL" id="RJG01674.1"/>
    </source>
</evidence>
<feature type="transmembrane region" description="Helical" evidence="4">
    <location>
        <begin position="365"/>
        <end position="384"/>
    </location>
</feature>
<reference evidence="6" key="1">
    <citation type="submission" date="2018-09" db="EMBL/GenBank/DDBJ databases">
        <authorList>
            <person name="Zhu H."/>
        </authorList>
    </citation>
    <scope>NUCLEOTIDE SEQUENCE [LARGE SCALE GENOMIC DNA]</scope>
    <source>
        <strain evidence="6">K1S02-23</strain>
    </source>
</reference>
<protein>
    <submittedName>
        <fullName evidence="5">MFS transporter</fullName>
    </submittedName>
</protein>
<dbReference type="Gene3D" id="1.20.1250.20">
    <property type="entry name" value="MFS general substrate transporter like domains"/>
    <property type="match status" value="2"/>
</dbReference>
<keyword evidence="1 4" id="KW-0812">Transmembrane</keyword>
<dbReference type="InterPro" id="IPR036259">
    <property type="entry name" value="MFS_trans_sf"/>
</dbReference>
<evidence type="ECO:0000256" key="4">
    <source>
        <dbReference type="SAM" id="Phobius"/>
    </source>
</evidence>
<dbReference type="Pfam" id="PF07690">
    <property type="entry name" value="MFS_1"/>
    <property type="match status" value="1"/>
</dbReference>
<name>A0A3A3G183_9BURK</name>
<dbReference type="InterPro" id="IPR011701">
    <property type="entry name" value="MFS"/>
</dbReference>
<evidence type="ECO:0000256" key="3">
    <source>
        <dbReference type="ARBA" id="ARBA00023136"/>
    </source>
</evidence>
<keyword evidence="6" id="KW-1185">Reference proteome</keyword>
<accession>A0A3A3G183</accession>
<keyword evidence="2 4" id="KW-1133">Transmembrane helix</keyword>
<proteinExistence type="predicted"/>
<feature type="transmembrane region" description="Helical" evidence="4">
    <location>
        <begin position="340"/>
        <end position="359"/>
    </location>
</feature>
<keyword evidence="3 4" id="KW-0472">Membrane</keyword>
<feature type="transmembrane region" description="Helical" evidence="4">
    <location>
        <begin position="43"/>
        <end position="65"/>
    </location>
</feature>
<evidence type="ECO:0000256" key="1">
    <source>
        <dbReference type="ARBA" id="ARBA00022692"/>
    </source>
</evidence>
<sequence length="393" mass="41767">MKTDRRRLIIGTIMAGHFIAAFVALGMPPFFALILEKALHSDAVYLAGWLYVVPSFCTAISSPWWGKLADRFGKKPLLLRAQLGLAGSFLLAGFAPNTWVFFVALLLQGLLGGTFSASNAYLATVVNGAELTRSLTLMQWSARAALVVAPTGLGMLMMTVESPLSLYRYLALLPLCAAALIWRLPTQQTQNAGKAPPPASDKIVEATPRQIYALQFAFVFATVMTFPYFVPFIQSSGAAMSPALAGVLFGLPHLMYLLCAVPLSRHLGKDSLVRSLALSFLALAVSLLGQALAPSLPVITAWRVVMGLAMTAGFIGLHALIAAIVHGGNAGTTFGWFESSSKWGAVAAGLTAGVAVQAVDVRAPFFIGALAMFVAGGYLAGLTFHRLRLSNYQ</sequence>
<dbReference type="GO" id="GO:0022857">
    <property type="term" value="F:transmembrane transporter activity"/>
    <property type="evidence" value="ECO:0007669"/>
    <property type="project" value="InterPro"/>
</dbReference>
<comment type="caution">
    <text evidence="5">The sequence shown here is derived from an EMBL/GenBank/DDBJ whole genome shotgun (WGS) entry which is preliminary data.</text>
</comment>
<feature type="transmembrane region" description="Helical" evidence="4">
    <location>
        <begin position="305"/>
        <end position="328"/>
    </location>
</feature>
<dbReference type="PANTHER" id="PTHR23546">
    <property type="entry name" value="TRANSPORT PROTEIN"/>
    <property type="match status" value="1"/>
</dbReference>
<dbReference type="Proteomes" id="UP000266327">
    <property type="component" value="Unassembled WGS sequence"/>
</dbReference>
<dbReference type="OrthoDB" id="65739at2"/>
<feature type="transmembrane region" description="Helical" evidence="4">
    <location>
        <begin position="7"/>
        <end position="31"/>
    </location>
</feature>
<feature type="transmembrane region" description="Helical" evidence="4">
    <location>
        <begin position="275"/>
        <end position="293"/>
    </location>
</feature>
<dbReference type="EMBL" id="QYUQ01000002">
    <property type="protein sequence ID" value="RJG01674.1"/>
    <property type="molecule type" value="Genomic_DNA"/>
</dbReference>
<dbReference type="AlphaFoldDB" id="A0A3A3G183"/>
<feature type="transmembrane region" description="Helical" evidence="4">
    <location>
        <begin position="211"/>
        <end position="230"/>
    </location>
</feature>
<organism evidence="5 6">
    <name type="scientific">Noviherbaspirillum sedimenti</name>
    <dbReference type="NCBI Taxonomy" id="2320865"/>
    <lineage>
        <taxon>Bacteria</taxon>
        <taxon>Pseudomonadati</taxon>
        <taxon>Pseudomonadota</taxon>
        <taxon>Betaproteobacteria</taxon>
        <taxon>Burkholderiales</taxon>
        <taxon>Oxalobacteraceae</taxon>
        <taxon>Noviherbaspirillum</taxon>
    </lineage>
</organism>
<evidence type="ECO:0000313" key="6">
    <source>
        <dbReference type="Proteomes" id="UP000266327"/>
    </source>
</evidence>
<gene>
    <name evidence="5" type="ORF">D3878_08815</name>
</gene>
<evidence type="ECO:0000256" key="2">
    <source>
        <dbReference type="ARBA" id="ARBA00022989"/>
    </source>
</evidence>
<feature type="transmembrane region" description="Helical" evidence="4">
    <location>
        <begin position="242"/>
        <end position="263"/>
    </location>
</feature>